<accession>A0A7S4GKA3</accession>
<evidence type="ECO:0000313" key="2">
    <source>
        <dbReference type="EMBL" id="CAE0839479.1"/>
    </source>
</evidence>
<gene>
    <name evidence="2" type="ORF">EGYM00163_LOCUS50851</name>
</gene>
<protein>
    <submittedName>
        <fullName evidence="2">Uncharacterized protein</fullName>
    </submittedName>
</protein>
<sequence length="113" mass="13029">MNVISSSLKKGLVREKDTEKDELIKQLKELREKITSLEHDNDVLVSENVALQEQLEQEKLKNYELCKQRVEEKRAQISILSSEEQAIEEQKELLKALSTEITKFSAEVTAVDK</sequence>
<dbReference type="AlphaFoldDB" id="A0A7S4GKA3"/>
<proteinExistence type="predicted"/>
<name>A0A7S4GKA3_9EUGL</name>
<keyword evidence="1" id="KW-0175">Coiled coil</keyword>
<evidence type="ECO:0000256" key="1">
    <source>
        <dbReference type="SAM" id="Coils"/>
    </source>
</evidence>
<organism evidence="2">
    <name type="scientific">Eutreptiella gymnastica</name>
    <dbReference type="NCBI Taxonomy" id="73025"/>
    <lineage>
        <taxon>Eukaryota</taxon>
        <taxon>Discoba</taxon>
        <taxon>Euglenozoa</taxon>
        <taxon>Euglenida</taxon>
        <taxon>Spirocuta</taxon>
        <taxon>Euglenophyceae</taxon>
        <taxon>Eutreptiales</taxon>
        <taxon>Eutreptiaceae</taxon>
        <taxon>Eutreptiella</taxon>
    </lineage>
</organism>
<reference evidence="2" key="1">
    <citation type="submission" date="2021-01" db="EMBL/GenBank/DDBJ databases">
        <authorList>
            <person name="Corre E."/>
            <person name="Pelletier E."/>
            <person name="Niang G."/>
            <person name="Scheremetjew M."/>
            <person name="Finn R."/>
            <person name="Kale V."/>
            <person name="Holt S."/>
            <person name="Cochrane G."/>
            <person name="Meng A."/>
            <person name="Brown T."/>
            <person name="Cohen L."/>
        </authorList>
    </citation>
    <scope>NUCLEOTIDE SEQUENCE</scope>
    <source>
        <strain evidence="2">CCMP1594</strain>
    </source>
</reference>
<dbReference type="EMBL" id="HBJA01147782">
    <property type="protein sequence ID" value="CAE0839479.1"/>
    <property type="molecule type" value="Transcribed_RNA"/>
</dbReference>
<feature type="coiled-coil region" evidence="1">
    <location>
        <begin position="13"/>
        <end position="107"/>
    </location>
</feature>